<dbReference type="PANTHER" id="PTHR32343">
    <property type="entry name" value="SERINE/ARGININE-RICH SPLICING FACTOR"/>
    <property type="match status" value="1"/>
</dbReference>
<dbReference type="PANTHER" id="PTHR32343:SF71">
    <property type="entry name" value="SPLICING REGULATORY GLUTAMIC ACID AND LYSINE RICH PROTEIN 1"/>
    <property type="match status" value="1"/>
</dbReference>
<dbReference type="GO" id="GO:0003723">
    <property type="term" value="F:RNA binding"/>
    <property type="evidence" value="ECO:0007669"/>
    <property type="project" value="InterPro"/>
</dbReference>
<sequence length="150" mass="16563">MMSVIPGTAVVQVTNLSSAVSSEQMRTLFGFLGHIEELRLYPPDNAPISFSSKVCYIKFRDPSSVGVAQHLTNTVFIDRALIVVPCAEVMQPLGLSCVAQHSNTAKRSPHGKAPMLDIVWSMTNILPVQGKSQKRRRPCHCWHLPLPFPV</sequence>
<evidence type="ECO:0000259" key="1">
    <source>
        <dbReference type="Pfam" id="PF00076"/>
    </source>
</evidence>
<keyword evidence="3" id="KW-1185">Reference proteome</keyword>
<dbReference type="FunFam" id="3.30.70.330:FF:000084">
    <property type="entry name" value="Serine/arginine-rich splicing factor 11 isoform 1"/>
    <property type="match status" value="1"/>
</dbReference>
<proteinExistence type="predicted"/>
<dbReference type="Ensembl" id="ENSNMLT00000047490.1">
    <property type="protein sequence ID" value="ENSNMLP00000042762.1"/>
    <property type="gene ID" value="ENSNMLG00000026020.1"/>
</dbReference>
<reference evidence="2" key="2">
    <citation type="submission" date="2025-09" db="UniProtKB">
        <authorList>
            <consortium name="Ensembl"/>
        </authorList>
    </citation>
    <scope>IDENTIFICATION</scope>
</reference>
<dbReference type="Pfam" id="PF00076">
    <property type="entry name" value="RRM_1"/>
    <property type="match status" value="1"/>
</dbReference>
<name>A0A8C6V4J6_9GOBI</name>
<evidence type="ECO:0000313" key="2">
    <source>
        <dbReference type="Ensembl" id="ENSNMLP00000042762.1"/>
    </source>
</evidence>
<accession>A0A8C6V4J6</accession>
<dbReference type="InterPro" id="IPR012677">
    <property type="entry name" value="Nucleotide-bd_a/b_plait_sf"/>
</dbReference>
<dbReference type="InterPro" id="IPR035979">
    <property type="entry name" value="RBD_domain_sf"/>
</dbReference>
<organism evidence="2 3">
    <name type="scientific">Neogobius melanostomus</name>
    <name type="common">round goby</name>
    <dbReference type="NCBI Taxonomy" id="47308"/>
    <lineage>
        <taxon>Eukaryota</taxon>
        <taxon>Metazoa</taxon>
        <taxon>Chordata</taxon>
        <taxon>Craniata</taxon>
        <taxon>Vertebrata</taxon>
        <taxon>Euteleostomi</taxon>
        <taxon>Actinopterygii</taxon>
        <taxon>Neopterygii</taxon>
        <taxon>Teleostei</taxon>
        <taxon>Neoteleostei</taxon>
        <taxon>Acanthomorphata</taxon>
        <taxon>Gobiaria</taxon>
        <taxon>Gobiiformes</taxon>
        <taxon>Gobioidei</taxon>
        <taxon>Gobiidae</taxon>
        <taxon>Benthophilinae</taxon>
        <taxon>Neogobiini</taxon>
        <taxon>Neogobius</taxon>
    </lineage>
</organism>
<dbReference type="Gene3D" id="3.30.70.330">
    <property type="match status" value="1"/>
</dbReference>
<protein>
    <recommendedName>
        <fullName evidence="1">RRM domain-containing protein</fullName>
    </recommendedName>
</protein>
<feature type="domain" description="RRM" evidence="1">
    <location>
        <begin position="13"/>
        <end position="76"/>
    </location>
</feature>
<reference evidence="2" key="1">
    <citation type="submission" date="2025-08" db="UniProtKB">
        <authorList>
            <consortium name="Ensembl"/>
        </authorList>
    </citation>
    <scope>IDENTIFICATION</scope>
</reference>
<dbReference type="Proteomes" id="UP000694523">
    <property type="component" value="Unplaced"/>
</dbReference>
<dbReference type="InterPro" id="IPR000504">
    <property type="entry name" value="RRM_dom"/>
</dbReference>
<dbReference type="AlphaFoldDB" id="A0A8C6V4J6"/>
<dbReference type="SUPFAM" id="SSF54928">
    <property type="entry name" value="RNA-binding domain, RBD"/>
    <property type="match status" value="1"/>
</dbReference>
<evidence type="ECO:0000313" key="3">
    <source>
        <dbReference type="Proteomes" id="UP000694523"/>
    </source>
</evidence>
<dbReference type="GO" id="GO:0005654">
    <property type="term" value="C:nucleoplasm"/>
    <property type="evidence" value="ECO:0007669"/>
    <property type="project" value="TreeGrafter"/>
</dbReference>